<sequence>MPIRRKTPNRFALLIIQLLFIVPAFAQIYPPDGLRMPGSWNNWVNDPEMGGPFDLQKVNTGTPRWTTTFQYTGNQGFDAFKFVSTSFGNPWGNQWAGNVSMTVNSLQPLTYGTPSDPDNNISLVQNRWYTVVFEDSGYANTRAIFMETSTEPAGIDGVMQNPVVVSSTDLVEVSASLSAIPSPEEHFYLRYTTDNWATSSLITMNISGSSLTGSIPAQPSQTEVTYYIFSTVAESPSADFDLLTLQMANNNGQNYSYTVDQVFECNPTLSLVSSEPPFPQHDQAVTVYFNAAYGNGGLFDYEGDIYAHTGVITNLSQTTTDWKYVKTEWGENTPETKMTRVDDNLYSITFSNIREYYGVPASEEIHYMAFVFRSGEEQPGGYYLEQKNADGSDILLFVYPNALNVKIINPTRREPLASPNTVLMVCAEAMLNEQLSLYLNEDELLSLQGNSLAWPLVLQGLEPGAYWLKAVASAQGRSVSDSVQIYLRGPVQVEALPEGAKPGINYLDGSTVTLVLPDPAAQKQFAFAPGDYSNWLPDDNNYMKRTPDGKHYWITLSGLQPGKEYAYQYFVDGQLKLADAYAEKILDPWNDRWIPASTYPGLKSYPFDKTTGVVSVFQTDKPEYTWQIPDFTPPAVHATQSDLFIYELLVRDFVESKSLAEVESRLDYLKNMGVNAVELMPVMEFDGNESWGYAPNFFFAADKFYGTDISYKQFIDACHQRGMAVILDIVTNHAYGLNPMVQMYFSDGQPSASNPWFNTVATHPFNVGYDFNHESPYTRQFIKEVFTYWLEAFNVDGFRLDLSKGLTQTVSGDDLGLWSQYDQSRINILTDYYNHIKSVNPDAYVILEHLANNDEEVVLANTGMLLWSAMHDHYKQVGMGWQENSDISWAHHASRGYTYPNLIDYMENHDEERLMFENLSYGNASAGYNIKDTVTAVNHLKQAAVLFMGIPGPKMIWQFGELGYDYSIFYNGDRTAGKPPRWDYFNHPARQELYRVYSAMAALRKSDAFRFGSFSGDLGGLGKRISITHGSMNVVIAANMGVNAFDMAPGFPHAGNWYNYFTGEQVNITDPAGHSFNFGPGDYKVFTSVQLPRPYYNLHFTVTDSVTGVAIDSAMIMLEGSGMQYSSIAAHSWFTAAPDTVLLTVTRPGYLPYHFSLKVDTDIDFTVRMQPLPNIGITEADDLPDIKLWPNPAGEVLSWSAPKLYEVSLFSADGRLLQRTKMRSLTHRMDISSLKPGIYLLQFSDGKTSIGRRFVKL</sequence>
<dbReference type="CDD" id="cd11350">
    <property type="entry name" value="AmyAc_4"/>
    <property type="match status" value="1"/>
</dbReference>
<evidence type="ECO:0000313" key="3">
    <source>
        <dbReference type="EMBL" id="GAP42623.1"/>
    </source>
</evidence>
<proteinExistence type="inferred from homology"/>
<evidence type="ECO:0000259" key="2">
    <source>
        <dbReference type="SMART" id="SM00642"/>
    </source>
</evidence>
<accession>A0A0S7C1Q8</accession>
<name>A0A0S7C1Q8_9BACT</name>
<dbReference type="SUPFAM" id="SSF51445">
    <property type="entry name" value="(Trans)glycosidases"/>
    <property type="match status" value="1"/>
</dbReference>
<dbReference type="OrthoDB" id="9761875at2"/>
<dbReference type="PATRIC" id="fig|1678841.3.peg.852"/>
<dbReference type="Pfam" id="PF00128">
    <property type="entry name" value="Alpha-amylase"/>
    <property type="match status" value="2"/>
</dbReference>
<dbReference type="Gene3D" id="3.20.20.80">
    <property type="entry name" value="Glycosidases"/>
    <property type="match status" value="1"/>
</dbReference>
<dbReference type="InterPro" id="IPR017853">
    <property type="entry name" value="GH"/>
</dbReference>
<dbReference type="AlphaFoldDB" id="A0A0S7C1Q8"/>
<dbReference type="EMBL" id="DF968182">
    <property type="protein sequence ID" value="GAP42623.1"/>
    <property type="molecule type" value="Genomic_DNA"/>
</dbReference>
<dbReference type="GO" id="GO:0005975">
    <property type="term" value="P:carbohydrate metabolic process"/>
    <property type="evidence" value="ECO:0007669"/>
    <property type="project" value="InterPro"/>
</dbReference>
<evidence type="ECO:0000313" key="4">
    <source>
        <dbReference type="Proteomes" id="UP000053091"/>
    </source>
</evidence>
<dbReference type="Gene3D" id="2.60.40.10">
    <property type="entry name" value="Immunoglobulins"/>
    <property type="match status" value="1"/>
</dbReference>
<comment type="similarity">
    <text evidence="1">Belongs to the glycosyl hydrolase 13 family.</text>
</comment>
<dbReference type="Pfam" id="PF18962">
    <property type="entry name" value="Por_Secre_tail"/>
    <property type="match status" value="1"/>
</dbReference>
<dbReference type="InterPro" id="IPR014756">
    <property type="entry name" value="Ig_E-set"/>
</dbReference>
<organism evidence="3">
    <name type="scientific">Lentimicrobium saccharophilum</name>
    <dbReference type="NCBI Taxonomy" id="1678841"/>
    <lineage>
        <taxon>Bacteria</taxon>
        <taxon>Pseudomonadati</taxon>
        <taxon>Bacteroidota</taxon>
        <taxon>Bacteroidia</taxon>
        <taxon>Bacteroidales</taxon>
        <taxon>Lentimicrobiaceae</taxon>
        <taxon>Lentimicrobium</taxon>
    </lineage>
</organism>
<dbReference type="InterPro" id="IPR006047">
    <property type="entry name" value="GH13_cat_dom"/>
</dbReference>
<dbReference type="InterPro" id="IPR013783">
    <property type="entry name" value="Ig-like_fold"/>
</dbReference>
<feature type="domain" description="Glycosyl hydrolase family 13 catalytic" evidence="2">
    <location>
        <begin position="647"/>
        <end position="1004"/>
    </location>
</feature>
<dbReference type="RefSeq" id="WP_062038703.1">
    <property type="nucleotide sequence ID" value="NZ_DF968182.1"/>
</dbReference>
<keyword evidence="4" id="KW-1185">Reference proteome</keyword>
<protein>
    <submittedName>
        <fullName evidence="3">Protein containing Por secretion system C-terminal sorting domain</fullName>
    </submittedName>
</protein>
<dbReference type="PANTHER" id="PTHR43002">
    <property type="entry name" value="GLYCOGEN DEBRANCHING ENZYME"/>
    <property type="match status" value="1"/>
</dbReference>
<dbReference type="SUPFAM" id="SSF81296">
    <property type="entry name" value="E set domains"/>
    <property type="match status" value="1"/>
</dbReference>
<dbReference type="STRING" id="1678841.TBC1_11755"/>
<dbReference type="SMART" id="SM00642">
    <property type="entry name" value="Aamy"/>
    <property type="match status" value="1"/>
</dbReference>
<dbReference type="NCBIfam" id="TIGR04183">
    <property type="entry name" value="Por_Secre_tail"/>
    <property type="match status" value="1"/>
</dbReference>
<evidence type="ECO:0000256" key="1">
    <source>
        <dbReference type="ARBA" id="ARBA00008061"/>
    </source>
</evidence>
<dbReference type="Proteomes" id="UP000053091">
    <property type="component" value="Unassembled WGS sequence"/>
</dbReference>
<reference evidence="3" key="1">
    <citation type="journal article" date="2015" name="Genome Announc.">
        <title>Draft Genome Sequence of Bacteroidales Strain TBC1, a Novel Isolate from a Methanogenic Wastewater Treatment System.</title>
        <authorList>
            <person name="Tourlousse D.M."/>
            <person name="Matsuura N."/>
            <person name="Sun L."/>
            <person name="Toyonaga M."/>
            <person name="Kuroda K."/>
            <person name="Ohashi A."/>
            <person name="Cruz R."/>
            <person name="Yamaguchi T."/>
            <person name="Sekiguchi Y."/>
        </authorList>
    </citation>
    <scope>NUCLEOTIDE SEQUENCE [LARGE SCALE GENOMIC DNA]</scope>
    <source>
        <strain evidence="3">TBC1</strain>
    </source>
</reference>
<dbReference type="InterPro" id="IPR026444">
    <property type="entry name" value="Secre_tail"/>
</dbReference>
<gene>
    <name evidence="3" type="ORF">TBC1_11755</name>
</gene>